<dbReference type="AlphaFoldDB" id="F2IJG5"/>
<dbReference type="KEGG" id="fte:Fluta_0852"/>
<protein>
    <recommendedName>
        <fullName evidence="4">Lipoprotein</fullName>
    </recommendedName>
</protein>
<evidence type="ECO:0000256" key="1">
    <source>
        <dbReference type="SAM" id="SignalP"/>
    </source>
</evidence>
<gene>
    <name evidence="2" type="ordered locus">Fluta_0852</name>
</gene>
<keyword evidence="1" id="KW-0732">Signal</keyword>
<reference evidence="2 3" key="1">
    <citation type="journal article" date="2011" name="Stand. Genomic Sci.">
        <title>Complete genome sequence of the gliding freshwater bacterium Fluviicola taffensis type strain (RW262).</title>
        <authorList>
            <person name="Woyke T."/>
            <person name="Chertkov O."/>
            <person name="Lapidus A."/>
            <person name="Nolan M."/>
            <person name="Lucas S."/>
            <person name="Del Rio T.G."/>
            <person name="Tice H."/>
            <person name="Cheng J.F."/>
            <person name="Tapia R."/>
            <person name="Han C."/>
            <person name="Goodwin L."/>
            <person name="Pitluck S."/>
            <person name="Liolios K."/>
            <person name="Pagani I."/>
            <person name="Ivanova N."/>
            <person name="Huntemann M."/>
            <person name="Mavromatis K."/>
            <person name="Mikhailova N."/>
            <person name="Pati A."/>
            <person name="Chen A."/>
            <person name="Palaniappan K."/>
            <person name="Land M."/>
            <person name="Hauser L."/>
            <person name="Brambilla E.M."/>
            <person name="Rohde M."/>
            <person name="Mwirichia R."/>
            <person name="Sikorski J."/>
            <person name="Tindall B.J."/>
            <person name="Goker M."/>
            <person name="Bristow J."/>
            <person name="Eisen J.A."/>
            <person name="Markowitz V."/>
            <person name="Hugenholtz P."/>
            <person name="Klenk H.P."/>
            <person name="Kyrpides N.C."/>
        </authorList>
    </citation>
    <scope>NUCLEOTIDE SEQUENCE [LARGE SCALE GENOMIC DNA]</scope>
    <source>
        <strain evidence="3">DSM 16823 / RW262 / RW262</strain>
    </source>
</reference>
<feature type="chain" id="PRO_5003283552" description="Lipoprotein" evidence="1">
    <location>
        <begin position="20"/>
        <end position="45"/>
    </location>
</feature>
<reference evidence="3" key="2">
    <citation type="submission" date="2011-02" db="EMBL/GenBank/DDBJ databases">
        <title>The complete genome of Fluviicola taffensis DSM 16823.</title>
        <authorList>
            <consortium name="US DOE Joint Genome Institute (JGI-PGF)"/>
            <person name="Lucas S."/>
            <person name="Copeland A."/>
            <person name="Lapidus A."/>
            <person name="Bruce D."/>
            <person name="Goodwin L."/>
            <person name="Pitluck S."/>
            <person name="Kyrpides N."/>
            <person name="Mavromatis K."/>
            <person name="Ivanova N."/>
            <person name="Mikhailova N."/>
            <person name="Pagani I."/>
            <person name="Chertkov O."/>
            <person name="Detter J.C."/>
            <person name="Han C."/>
            <person name="Tapia R."/>
            <person name="Land M."/>
            <person name="Hauser L."/>
            <person name="Markowitz V."/>
            <person name="Cheng J.-F."/>
            <person name="Hugenholtz P."/>
            <person name="Woyke T."/>
            <person name="Wu D."/>
            <person name="Tindall B."/>
            <person name="Pomrenke H.G."/>
            <person name="Brambilla E."/>
            <person name="Klenk H.-P."/>
            <person name="Eisen J.A."/>
        </authorList>
    </citation>
    <scope>NUCLEOTIDE SEQUENCE [LARGE SCALE GENOMIC DNA]</scope>
    <source>
        <strain evidence="3">DSM 16823 / RW262 / RW262</strain>
    </source>
</reference>
<proteinExistence type="predicted"/>
<dbReference type="RefSeq" id="WP_013685625.1">
    <property type="nucleotide sequence ID" value="NC_015321.1"/>
</dbReference>
<dbReference type="PROSITE" id="PS51257">
    <property type="entry name" value="PROKAR_LIPOPROTEIN"/>
    <property type="match status" value="1"/>
</dbReference>
<evidence type="ECO:0000313" key="3">
    <source>
        <dbReference type="Proteomes" id="UP000007463"/>
    </source>
</evidence>
<accession>F2IJG5</accession>
<dbReference type="HOGENOM" id="CLU_3200123_0_0_10"/>
<dbReference type="Proteomes" id="UP000007463">
    <property type="component" value="Chromosome"/>
</dbReference>
<evidence type="ECO:0008006" key="4">
    <source>
        <dbReference type="Google" id="ProtNLM"/>
    </source>
</evidence>
<organism evidence="2 3">
    <name type="scientific">Fluviicola taffensis (strain DSM 16823 / NCIMB 13979 / RW262)</name>
    <dbReference type="NCBI Taxonomy" id="755732"/>
    <lineage>
        <taxon>Bacteria</taxon>
        <taxon>Pseudomonadati</taxon>
        <taxon>Bacteroidota</taxon>
        <taxon>Flavobacteriia</taxon>
        <taxon>Flavobacteriales</taxon>
        <taxon>Crocinitomicaceae</taxon>
        <taxon>Fluviicola</taxon>
    </lineage>
</organism>
<dbReference type="EMBL" id="CP002542">
    <property type="protein sequence ID" value="AEA42853.1"/>
    <property type="molecule type" value="Genomic_DNA"/>
</dbReference>
<dbReference type="STRING" id="755732.Fluta_0852"/>
<name>F2IJG5_FLUTR</name>
<sequence precursor="true">MKKLLGILAVALFVVLASASCKSGAHCEAYSSMNDQNQTTETVNR</sequence>
<keyword evidence="3" id="KW-1185">Reference proteome</keyword>
<feature type="signal peptide" evidence="1">
    <location>
        <begin position="1"/>
        <end position="19"/>
    </location>
</feature>
<evidence type="ECO:0000313" key="2">
    <source>
        <dbReference type="EMBL" id="AEA42853.1"/>
    </source>
</evidence>